<protein>
    <submittedName>
        <fullName evidence="1">Uncharacterized protein</fullName>
    </submittedName>
</protein>
<gene>
    <name evidence="1" type="ORF">AUR64_17940</name>
</gene>
<dbReference type="EMBL" id="LOPU01000030">
    <property type="protein sequence ID" value="KTG08558.1"/>
    <property type="molecule type" value="Genomic_DNA"/>
</dbReference>
<proteinExistence type="predicted"/>
<reference evidence="1 2" key="1">
    <citation type="submission" date="2015-12" db="EMBL/GenBank/DDBJ databases">
        <title>Haloprofundus marisrubri gen. nov., sp. nov., an extremely halophilic archaeon isolated from the Discovery deep brine-seawater interface in the Red Sea.</title>
        <authorList>
            <person name="Zhang G."/>
            <person name="Stingl U."/>
            <person name="Rashid M."/>
        </authorList>
    </citation>
    <scope>NUCLEOTIDE SEQUENCE [LARGE SCALE GENOMIC DNA]</scope>
    <source>
        <strain evidence="1 2">SB9</strain>
    </source>
</reference>
<comment type="caution">
    <text evidence="1">The sequence shown here is derived from an EMBL/GenBank/DDBJ whole genome shotgun (WGS) entry which is preliminary data.</text>
</comment>
<accession>A0A0W1R573</accession>
<sequence length="90" mass="10316">MRPETAARQLTYIADTRYDEDSASHWEEYAYADVFEYVYENGERQHMTDLVARLGDELRDGYRPTSEDAQVFADSVMTEGGRPLTDGGKK</sequence>
<dbReference type="Proteomes" id="UP000054387">
    <property type="component" value="Unassembled WGS sequence"/>
</dbReference>
<dbReference type="RefSeq" id="WP_058582842.1">
    <property type="nucleotide sequence ID" value="NZ_LOPU01000030.1"/>
</dbReference>
<organism evidence="1 2">
    <name type="scientific">Haloprofundus marisrubri</name>
    <dbReference type="NCBI Taxonomy" id="1514971"/>
    <lineage>
        <taxon>Archaea</taxon>
        <taxon>Methanobacteriati</taxon>
        <taxon>Methanobacteriota</taxon>
        <taxon>Stenosarchaea group</taxon>
        <taxon>Halobacteria</taxon>
        <taxon>Halobacteriales</taxon>
        <taxon>Haloferacaceae</taxon>
        <taxon>Haloprofundus</taxon>
    </lineage>
</organism>
<evidence type="ECO:0000313" key="1">
    <source>
        <dbReference type="EMBL" id="KTG08558.1"/>
    </source>
</evidence>
<keyword evidence="2" id="KW-1185">Reference proteome</keyword>
<name>A0A0W1R573_9EURY</name>
<evidence type="ECO:0000313" key="2">
    <source>
        <dbReference type="Proteomes" id="UP000054387"/>
    </source>
</evidence>
<dbReference type="AlphaFoldDB" id="A0A0W1R573"/>
<dbReference type="OrthoDB" id="297490at2157"/>